<dbReference type="Pfam" id="PF13584">
    <property type="entry name" value="BatD"/>
    <property type="match status" value="3"/>
</dbReference>
<reference evidence="2" key="1">
    <citation type="submission" date="2019-03" db="EMBL/GenBank/DDBJ databases">
        <title>Single cell metagenomics reveals metabolic interactions within the superorganism composed of flagellate Streblomastix strix and complex community of Bacteroidetes bacteria on its surface.</title>
        <authorList>
            <person name="Treitli S.C."/>
            <person name="Kolisko M."/>
            <person name="Husnik F."/>
            <person name="Keeling P."/>
            <person name="Hampl V."/>
        </authorList>
    </citation>
    <scope>NUCLEOTIDE SEQUENCE</scope>
    <source>
        <strain evidence="2">STM</strain>
    </source>
</reference>
<dbReference type="InterPro" id="IPR025738">
    <property type="entry name" value="BatD"/>
</dbReference>
<evidence type="ECO:0008006" key="3">
    <source>
        <dbReference type="Google" id="ProtNLM"/>
    </source>
</evidence>
<sequence>MRKSILVLIGFLFSVSNLFAGDITFTVSAPDAVVVGQQFRLSYTVTTQKIKDFRMSPIKGFEVLMGPEVSRHSETSMNLVGGKATTTTISSLVYTYTLLATAEGSFSIPSATIVANGEQMRSNSVTIKVLPQDRTEERSSATSVSNQDLFVTATASKTTVYEQEAFLLTFKLYTLVVASFDNVKLPDFKGFHSQEVELPRNPKWELEHYNGRNYHSAIYRQFILFPQHSGKLTIDPVRFDASVRKAVQSADPFDVFFNSGQNYIDIKKTILSPKLAIDVKELPFNKPTNFSGGVGDFTITSSVSNTDVKTNDAITLQVVISGTGNLRLISNPEITFPSDFDVYDPKVDNSIRLTTNGHTGNKTIEYLVIPRHAGTFKIPTLIFSYFDLKSKSYKTLTTEEYTIDVKKGEGSSEQVVSNFTNKESLKMLGEDIRFINLKNVTLHPKGKFFLGSTVYWLFYIIPTLIFIIFCIAYRKQAAENANVVKMRTKKANKVATKRLKRAGTLLSENKKESFYDEVLKALWGYISDKLSIPVSLLTKDNIEDKLKERGMDDVLIKIFLDILNECEFARFAPSTDNRAMDNVYSSALEIIDKMENTIRIK</sequence>
<keyword evidence="1" id="KW-0812">Transmembrane</keyword>
<name>A0A5J4QJM9_9ZZZZ</name>
<evidence type="ECO:0000256" key="1">
    <source>
        <dbReference type="SAM" id="Phobius"/>
    </source>
</evidence>
<dbReference type="AlphaFoldDB" id="A0A5J4QJM9"/>
<dbReference type="PANTHER" id="PTHR40940">
    <property type="entry name" value="PROTEIN BATD-RELATED"/>
    <property type="match status" value="1"/>
</dbReference>
<feature type="transmembrane region" description="Helical" evidence="1">
    <location>
        <begin position="454"/>
        <end position="473"/>
    </location>
</feature>
<protein>
    <recommendedName>
        <fullName evidence="3">Protein BatD</fullName>
    </recommendedName>
</protein>
<keyword evidence="1" id="KW-0472">Membrane</keyword>
<evidence type="ECO:0000313" key="2">
    <source>
        <dbReference type="EMBL" id="KAA6322057.1"/>
    </source>
</evidence>
<keyword evidence="1" id="KW-1133">Transmembrane helix</keyword>
<gene>
    <name evidence="2" type="ORF">EZS27_028364</name>
</gene>
<proteinExistence type="predicted"/>
<dbReference type="PANTHER" id="PTHR40940:SF2">
    <property type="entry name" value="BATD"/>
    <property type="match status" value="1"/>
</dbReference>
<accession>A0A5J4QJM9</accession>
<comment type="caution">
    <text evidence="2">The sequence shown here is derived from an EMBL/GenBank/DDBJ whole genome shotgun (WGS) entry which is preliminary data.</text>
</comment>
<dbReference type="EMBL" id="SNRY01003142">
    <property type="protein sequence ID" value="KAA6322057.1"/>
    <property type="molecule type" value="Genomic_DNA"/>
</dbReference>
<organism evidence="2">
    <name type="scientific">termite gut metagenome</name>
    <dbReference type="NCBI Taxonomy" id="433724"/>
    <lineage>
        <taxon>unclassified sequences</taxon>
        <taxon>metagenomes</taxon>
        <taxon>organismal metagenomes</taxon>
    </lineage>
</organism>